<dbReference type="Gene3D" id="1.20.920.20">
    <property type="match status" value="1"/>
</dbReference>
<dbReference type="Pfam" id="PF18198">
    <property type="entry name" value="AAA_lid_11"/>
    <property type="match status" value="1"/>
</dbReference>
<dbReference type="Pfam" id="PF12774">
    <property type="entry name" value="AAA_6"/>
    <property type="match status" value="1"/>
</dbReference>
<dbReference type="Gene3D" id="1.20.58.1120">
    <property type="match status" value="1"/>
</dbReference>
<dbReference type="InterPro" id="IPR043160">
    <property type="entry name" value="Dynein_C_barrel"/>
</dbReference>
<dbReference type="InterPro" id="IPR042222">
    <property type="entry name" value="Dynein_2_N"/>
</dbReference>
<reference evidence="16" key="1">
    <citation type="submission" date="2025-08" db="UniProtKB">
        <authorList>
            <consortium name="Ensembl"/>
        </authorList>
    </citation>
    <scope>IDENTIFICATION</scope>
</reference>
<dbReference type="Pfam" id="PF17852">
    <property type="entry name" value="Dynein_AAA_lid"/>
    <property type="match status" value="1"/>
</dbReference>
<keyword evidence="4" id="KW-0493">Microtubule</keyword>
<evidence type="ECO:0000256" key="12">
    <source>
        <dbReference type="ARBA" id="ARBA00023212"/>
    </source>
</evidence>
<dbReference type="Gene3D" id="1.20.140.100">
    <property type="entry name" value="Dynein heavy chain, N-terminal domain 2"/>
    <property type="match status" value="1"/>
</dbReference>
<keyword evidence="9 14" id="KW-0175">Coiled coil</keyword>
<dbReference type="InterPro" id="IPR003593">
    <property type="entry name" value="AAA+_ATPase"/>
</dbReference>
<keyword evidence="3" id="KW-0963">Cytoplasm</keyword>
<feature type="domain" description="AAA+ ATPase" evidence="15">
    <location>
        <begin position="2345"/>
        <end position="2498"/>
    </location>
</feature>
<feature type="domain" description="AAA+ ATPase" evidence="15">
    <location>
        <begin position="1725"/>
        <end position="1861"/>
    </location>
</feature>
<dbReference type="InterPro" id="IPR041658">
    <property type="entry name" value="AAA_lid_11"/>
</dbReference>
<dbReference type="Gene3D" id="3.10.490.20">
    <property type="match status" value="1"/>
</dbReference>
<accession>A0A3B4YPF3</accession>
<evidence type="ECO:0000256" key="13">
    <source>
        <dbReference type="ARBA" id="ARBA00023273"/>
    </source>
</evidence>
<dbReference type="FunFam" id="1.20.140.100:FF:000013">
    <property type="entry name" value="Dynein heavy chain 10, axonemal"/>
    <property type="match status" value="1"/>
</dbReference>
<dbReference type="GO" id="GO:0005524">
    <property type="term" value="F:ATP binding"/>
    <property type="evidence" value="ECO:0007669"/>
    <property type="project" value="UniProtKB-KW"/>
</dbReference>
<dbReference type="Gene3D" id="1.10.8.710">
    <property type="match status" value="1"/>
</dbReference>
<dbReference type="PANTHER" id="PTHR22878:SF63">
    <property type="entry name" value="DYNEIN AXONEMAL HEAVY CHAIN 10"/>
    <property type="match status" value="1"/>
</dbReference>
<dbReference type="GO" id="GO:0003341">
    <property type="term" value="P:cilium movement"/>
    <property type="evidence" value="ECO:0007669"/>
    <property type="project" value="Ensembl"/>
</dbReference>
<dbReference type="FunFam" id="3.40.50.300:FF:000153">
    <property type="entry name" value="Dynein axonemal heavy chain 1"/>
    <property type="match status" value="1"/>
</dbReference>
<dbReference type="FunFam" id="1.10.287.2620:FF:000002">
    <property type="entry name" value="Dynein heavy chain 2, axonemal"/>
    <property type="match status" value="1"/>
</dbReference>
<dbReference type="InterPro" id="IPR043157">
    <property type="entry name" value="Dynein_AAA1S"/>
</dbReference>
<dbReference type="GO" id="GO:0097729">
    <property type="term" value="C:9+2 motile cilium"/>
    <property type="evidence" value="ECO:0007669"/>
    <property type="project" value="UniProtKB-ARBA"/>
</dbReference>
<keyword evidence="12" id="KW-0206">Cytoskeleton</keyword>
<dbReference type="InterPro" id="IPR035699">
    <property type="entry name" value="AAA_6"/>
</dbReference>
<dbReference type="SMART" id="SM00382">
    <property type="entry name" value="AAA"/>
    <property type="match status" value="3"/>
</dbReference>
<name>A0A3B4YPF3_SERLL</name>
<dbReference type="GO" id="GO:0045505">
    <property type="term" value="F:dynein intermediate chain binding"/>
    <property type="evidence" value="ECO:0007669"/>
    <property type="project" value="InterPro"/>
</dbReference>
<dbReference type="GO" id="GO:0008569">
    <property type="term" value="F:minus-end-directed microtubule motor activity"/>
    <property type="evidence" value="ECO:0007669"/>
    <property type="project" value="InterPro"/>
</dbReference>
<dbReference type="Pfam" id="PF12780">
    <property type="entry name" value="AAA_8"/>
    <property type="match status" value="1"/>
</dbReference>
<dbReference type="InterPro" id="IPR013594">
    <property type="entry name" value="Dynein_heavy_tail"/>
</dbReference>
<dbReference type="Gene3D" id="3.20.180.20">
    <property type="entry name" value="Dynein heavy chain, N-terminal domain 2"/>
    <property type="match status" value="1"/>
</dbReference>
<dbReference type="FunFam" id="3.40.50.300:FF:000049">
    <property type="entry name" value="Dynein, axonemal, heavy chain 5"/>
    <property type="match status" value="1"/>
</dbReference>
<evidence type="ECO:0000256" key="5">
    <source>
        <dbReference type="ARBA" id="ARBA00022737"/>
    </source>
</evidence>
<keyword evidence="17" id="KW-1185">Reference proteome</keyword>
<dbReference type="FunFam" id="1.20.58.1120:FF:000008">
    <property type="entry name" value="Dynein heavy chain 10, axonemal"/>
    <property type="match status" value="1"/>
</dbReference>
<dbReference type="Gene3D" id="1.10.472.130">
    <property type="match status" value="1"/>
</dbReference>
<dbReference type="GO" id="GO:0005858">
    <property type="term" value="C:axonemal dynein complex"/>
    <property type="evidence" value="ECO:0007669"/>
    <property type="project" value="UniProtKB-ARBA"/>
</dbReference>
<dbReference type="Gene3D" id="6.10.140.1060">
    <property type="match status" value="1"/>
</dbReference>
<dbReference type="Pfam" id="PF12777">
    <property type="entry name" value="MT"/>
    <property type="match status" value="1"/>
</dbReference>
<dbReference type="Ensembl" id="ENSSLDT00000033340.1">
    <property type="protein sequence ID" value="ENSSLDP00000032420.1"/>
    <property type="gene ID" value="ENSSLDG00000024861.1"/>
</dbReference>
<dbReference type="FunFam" id="1.20.1270.280:FF:000005">
    <property type="entry name" value="Dynein axonemal heavy chain 10"/>
    <property type="match status" value="1"/>
</dbReference>
<comment type="similarity">
    <text evidence="2">Belongs to the dynein heavy chain family.</text>
</comment>
<dbReference type="Gene3D" id="1.20.1270.280">
    <property type="match status" value="1"/>
</dbReference>
<dbReference type="InterPro" id="IPR026983">
    <property type="entry name" value="DHC"/>
</dbReference>
<keyword evidence="10" id="KW-0969">Cilium</keyword>
<dbReference type="FunFam" id="1.20.920.20:FF:000008">
    <property type="entry name" value="Dynein heavy chain 10, axonemal"/>
    <property type="match status" value="1"/>
</dbReference>
<dbReference type="InterPro" id="IPR024743">
    <property type="entry name" value="Dynein_HC_stalk"/>
</dbReference>
<dbReference type="STRING" id="1841481.ENSSLDP00000032420"/>
<dbReference type="Pfam" id="PF18199">
    <property type="entry name" value="Dynein_C"/>
    <property type="match status" value="1"/>
</dbReference>
<evidence type="ECO:0000256" key="14">
    <source>
        <dbReference type="SAM" id="Coils"/>
    </source>
</evidence>
<dbReference type="InterPro" id="IPR041228">
    <property type="entry name" value="Dynein_C"/>
</dbReference>
<keyword evidence="11" id="KW-0505">Motor protein</keyword>
<dbReference type="FunFam" id="3.40.50.300:FF:002141">
    <property type="entry name" value="Dynein heavy chain"/>
    <property type="match status" value="1"/>
</dbReference>
<dbReference type="Gene3D" id="1.20.920.30">
    <property type="match status" value="1"/>
</dbReference>
<evidence type="ECO:0000256" key="7">
    <source>
        <dbReference type="ARBA" id="ARBA00022840"/>
    </source>
</evidence>
<reference evidence="16" key="2">
    <citation type="submission" date="2025-09" db="UniProtKB">
        <authorList>
            <consortium name="Ensembl"/>
        </authorList>
    </citation>
    <scope>IDENTIFICATION</scope>
</reference>
<dbReference type="FunFam" id="1.10.8.1220:FF:000001">
    <property type="entry name" value="Dynein axonemal heavy chain 5"/>
    <property type="match status" value="1"/>
</dbReference>
<keyword evidence="8" id="KW-0243">Dynein</keyword>
<evidence type="ECO:0000256" key="6">
    <source>
        <dbReference type="ARBA" id="ARBA00022741"/>
    </source>
</evidence>
<keyword evidence="7" id="KW-0067">ATP-binding</keyword>
<evidence type="ECO:0000256" key="10">
    <source>
        <dbReference type="ARBA" id="ARBA00023069"/>
    </source>
</evidence>
<dbReference type="GO" id="GO:0008017">
    <property type="term" value="F:microtubule binding"/>
    <property type="evidence" value="ECO:0007669"/>
    <property type="project" value="UniProtKB-ARBA"/>
</dbReference>
<dbReference type="InterPro" id="IPR035706">
    <property type="entry name" value="AAA_9"/>
</dbReference>
<dbReference type="InterPro" id="IPR042228">
    <property type="entry name" value="Dynein_linker_3"/>
</dbReference>
<evidence type="ECO:0000256" key="2">
    <source>
        <dbReference type="ARBA" id="ARBA00008887"/>
    </source>
</evidence>
<dbReference type="FunFam" id="3.40.50.300:FF:000063">
    <property type="entry name" value="dynein heavy chain 6, axonemal"/>
    <property type="match status" value="1"/>
</dbReference>
<evidence type="ECO:0000256" key="1">
    <source>
        <dbReference type="ARBA" id="ARBA00004430"/>
    </source>
</evidence>
<dbReference type="Pfam" id="PF08385">
    <property type="entry name" value="DHC_N1"/>
    <property type="match status" value="1"/>
</dbReference>
<dbReference type="Gene3D" id="3.40.50.300">
    <property type="entry name" value="P-loop containing nucleotide triphosphate hydrolases"/>
    <property type="match status" value="5"/>
</dbReference>
<keyword evidence="5" id="KW-0677">Repeat</keyword>
<organism evidence="16 17">
    <name type="scientific">Seriola lalandi dorsalis</name>
    <dbReference type="NCBI Taxonomy" id="1841481"/>
    <lineage>
        <taxon>Eukaryota</taxon>
        <taxon>Metazoa</taxon>
        <taxon>Chordata</taxon>
        <taxon>Craniata</taxon>
        <taxon>Vertebrata</taxon>
        <taxon>Euteleostomi</taxon>
        <taxon>Actinopterygii</taxon>
        <taxon>Neopterygii</taxon>
        <taxon>Teleostei</taxon>
        <taxon>Neoteleostei</taxon>
        <taxon>Acanthomorphata</taxon>
        <taxon>Carangaria</taxon>
        <taxon>Carangiformes</taxon>
        <taxon>Carangidae</taxon>
        <taxon>Seriola</taxon>
    </lineage>
</organism>
<dbReference type="InterPro" id="IPR042219">
    <property type="entry name" value="AAA_lid_11_sf"/>
</dbReference>
<proteinExistence type="inferred from homology"/>
<dbReference type="FunFam" id="3.40.50.300:FF:001855">
    <property type="entry name" value="Dynein axonemal heavy chain 10"/>
    <property type="match status" value="1"/>
</dbReference>
<dbReference type="Pfam" id="PF12775">
    <property type="entry name" value="AAA_7"/>
    <property type="match status" value="1"/>
</dbReference>
<dbReference type="FunFam" id="3.10.490.20:FF:000006">
    <property type="entry name" value="Dynein axonemal heavy chain 10"/>
    <property type="match status" value="1"/>
</dbReference>
<dbReference type="FunFam" id="1.10.472.130:FF:000010">
    <property type="entry name" value="Dynein axonemal heavy chain 10"/>
    <property type="match status" value="1"/>
</dbReference>
<dbReference type="GO" id="GO:0051959">
    <property type="term" value="F:dynein light intermediate chain binding"/>
    <property type="evidence" value="ECO:0007669"/>
    <property type="project" value="InterPro"/>
</dbReference>
<protein>
    <submittedName>
        <fullName evidence="16">Dynein axonemal heavy chain 10</fullName>
    </submittedName>
</protein>
<feature type="coiled-coil region" evidence="14">
    <location>
        <begin position="2991"/>
        <end position="3025"/>
    </location>
</feature>
<dbReference type="InterPro" id="IPR027417">
    <property type="entry name" value="P-loop_NTPase"/>
</dbReference>
<evidence type="ECO:0000256" key="4">
    <source>
        <dbReference type="ARBA" id="ARBA00022701"/>
    </source>
</evidence>
<feature type="domain" description="AAA+ ATPase" evidence="15">
    <location>
        <begin position="2004"/>
        <end position="2152"/>
    </location>
</feature>
<dbReference type="InterPro" id="IPR041466">
    <property type="entry name" value="Dynein_AAA5_ext"/>
</dbReference>
<dbReference type="SUPFAM" id="SSF52540">
    <property type="entry name" value="P-loop containing nucleoside triphosphate hydrolases"/>
    <property type="match status" value="4"/>
</dbReference>
<evidence type="ECO:0000256" key="8">
    <source>
        <dbReference type="ARBA" id="ARBA00023017"/>
    </source>
</evidence>
<comment type="subcellular location">
    <subcellularLocation>
        <location evidence="1">Cytoplasm</location>
        <location evidence="1">Cytoskeleton</location>
        <location evidence="1">Cilium axoneme</location>
    </subcellularLocation>
</comment>
<evidence type="ECO:0000256" key="11">
    <source>
        <dbReference type="ARBA" id="ARBA00023175"/>
    </source>
</evidence>
<evidence type="ECO:0000256" key="3">
    <source>
        <dbReference type="ARBA" id="ARBA00022490"/>
    </source>
</evidence>
<keyword evidence="6" id="KW-0547">Nucleotide-binding</keyword>
<dbReference type="Gene3D" id="1.10.8.1220">
    <property type="match status" value="1"/>
</dbReference>
<evidence type="ECO:0000313" key="17">
    <source>
        <dbReference type="Proteomes" id="UP000261360"/>
    </source>
</evidence>
<dbReference type="Pfam" id="PF08393">
    <property type="entry name" value="DHC_N2"/>
    <property type="match status" value="1"/>
</dbReference>
<evidence type="ECO:0000259" key="15">
    <source>
        <dbReference type="SMART" id="SM00382"/>
    </source>
</evidence>
<dbReference type="GO" id="GO:0005874">
    <property type="term" value="C:microtubule"/>
    <property type="evidence" value="ECO:0007669"/>
    <property type="project" value="UniProtKB-KW"/>
</dbReference>
<dbReference type="Gene3D" id="1.10.287.2620">
    <property type="match status" value="1"/>
</dbReference>
<dbReference type="FunFam" id="1.10.8.720:FF:000005">
    <property type="entry name" value="Dynein axonemal heavy chain 10"/>
    <property type="match status" value="1"/>
</dbReference>
<dbReference type="Pfam" id="PF03028">
    <property type="entry name" value="Dynein_heavy"/>
    <property type="match status" value="1"/>
</dbReference>
<dbReference type="PANTHER" id="PTHR22878">
    <property type="entry name" value="DYNEIN HEAVY CHAIN 6, AXONEMAL-LIKE-RELATED"/>
    <property type="match status" value="1"/>
</dbReference>
<dbReference type="InterPro" id="IPR004273">
    <property type="entry name" value="Dynein_heavy_D6_P-loop"/>
</dbReference>
<dbReference type="Pfam" id="PF22597">
    <property type="entry name" value="DYN_lid"/>
    <property type="match status" value="1"/>
</dbReference>
<dbReference type="Pfam" id="PF12781">
    <property type="entry name" value="AAA_9"/>
    <property type="match status" value="1"/>
</dbReference>
<keyword evidence="13" id="KW-0966">Cell projection</keyword>
<dbReference type="InterPro" id="IPR024317">
    <property type="entry name" value="Dynein_heavy_chain_D4_dom"/>
</dbReference>
<dbReference type="Gene3D" id="1.10.8.720">
    <property type="entry name" value="Region D6 of dynein motor"/>
    <property type="match status" value="1"/>
</dbReference>
<sequence>MVHDDLRVEWIRERVTAGFNLWDCPNCFDELLSREDGEEEEKIIRYLNIVSEEDSPSCLLFFKTIREEEIEVEIPVGKMYISTVFPQVYIPLLTVHQMKVTGAGYQSRAVSSQKKTSGEGKEESSAKLSEQYNPKMTLFVTDEIMLHIPELDLEPNVDVLLSNPEIVEKLEQCVMNWQTQITIVLEEQQNKKPKAPSPMAEIAFWQERSSILGALSEQLKQPVIKKILHVMTKADAGIIQTLEGTVYELLKCCVESDDNIRFLSTLERHFMNLASGADFGVILETIPPLMDSLQIVWIVSCHYNTNERMVPLMERIAWQLCERVSQVIDVHTLFKDKREVAKSKICDAKRVLDLWKSSYFGVRTEIEESGRDARWEFDRKRLFERTDYMASVCQDLCNVLQILEEFNNIFGPELKGVTGDPKRIDEVLCRVDGLVLPIEEVDFSPFNICKMRSWKMIMRDFDTTVEVARINDIFEAKKDKPPLNKNEPPVAGSIRWTRSLFYRIKQTILPFLDVPEMAESEQCEVVSYFPVTRDYEVNNYNNWVAETERNLQLLMKKPLLVNINTEDQTQRGVRYLVNFAPEIREIISEAINLVALDYTVPYLAQNVALQEQKFIRYRDDLSNLVNCLHSVMDSLSEAKLIMLAEHINTVKQELHFGCKRLNWNSLGIPDFINRGTQTVSKFESVVNQIQKNESDIDLKLQSIAMANLLKFPVPEKKKDLPGVKEFCERIERERVKTVNLLSRKYADIGPLITKTEHLIMETSSGKAACMADYYIYWERKVLDSLIKMVLRSIQNFNVTLMGSTPLFQVDAILSAPKIVLQPQSNEIYWLIMQCIRDCVESTKQFVRWMRGTCIECPPQHVGGEDELVTFSFYSDVWQHPQINESAMTVSQNIQRLLLSVDRYLNHWKRYRPLWEKNKTIVNEKFAARKPSCVMYDDKLQFLARINQEVMMEHLFKNDHIIQLNLEPLAHTVHETAESWISSLGSLLNKPAKEDLFNLRDELMHLSTNLKQRPDTFESLKSVLGTISDIRHMSLDVELRFTDIKERYRTLGMYKDELELVASIDHMWSDLFTESRQVDRSLTDVKKTFTQELSIFAESFNMHGPGAVGDDLEKGLTIMGTYETDLAKVVAGRQELANAEKLLDLPVTVYPEVISIQKDMKGLRQIYDVFKAQKDTKTEWSQTLWVDLNIQLLQEGVEGFIKRLRQLPKDVRALPVAFFLEARMKEFRDSLPLLLDLKNEALRDRHWKELMEKTGTSFEMNLDSFTLENMFAMELHKYANVISEIVTAAVKELSIEKAMKEVVATWENMKFIVQSYFKGTQERGSILGAVDEILLNVDNDAMNLQSMAGSRFVGPFLGTIQQWEKDLSLISETIEVWLLVQRKWMYLESIFIGGDIRSQLPEEAKKFDNIDKKFKEIMTDTVKGPNIKRCCLIPNRLTDLQALSDGLERCQKSLNDYLDSKRNAFPRFFFISDDELLSILGSNDPACVQEHMIKMYDNIASLRFDVESNGDTVAGAMVSAEGEVMELRQPIPVEGRVEEWMTGVLLEMRRTNRLITKEAIFHYCEDRSRVDWMLLYQGMVVLAANQVWWTWEVEDVFKNVKKGQKYALKNYAKQMHQQIDELVTRITQPMKKNDRRKINTVLIIDVHARDIVDSFVLNSIMDAREFEWESQLKFYWVREHDDLFVRQCSASFSYGYEYMGLNGRLVITPLTDRIYLTLTQALSMYLGGAPAGPAGTGKTESTKDLAKALGLLCVVTNCGEGMDYMAVGKIFSGLAQCGAWGCFDEFNRIDASVLSVISSQIQTIRNALILHLKRFHFEGQEISLDDRMGIFITMNPGYAGRTELPESVKALFRPVVVIVPDLQQICEIMLFSEGFLMAKVLAKKMTVLYKLAREQLSKQSHYDFGLRALKSVLVMAGELKRGSPDLSEDVVLMRALRDMNLPKFVFEDVPLFLGLISDLFPGLDCPRVRYPNFNDAVEQNLEENKYVLLPNQVDKVVQMYETMMTRHTTMIVGPTGGGKSVVISTLCQAQTKLKLQTKMYPLNPKAMSVIELYGVLDPETRDWTDGILSNIFRDINKPTDKKERRYILFDGDVDALWVENMNSVMDDNKLLTLANGERIRLQNHCALLFEVGDLQYASPATVSRCGMVFVDPKNLRYTPYWQRWVNNRSDGEQEVLNKLFEKYVPSSIDMIVDGIVDGKQGQKLKTVVPQTDLNMVTQLCLTLDALLESESNSAEVLECYFLEALYCSLGATLLESARIKFDEFIKRLSCLTVVHDEKALAGPGEIPGYQPTLYDFHFDGTQEKWVPWNSLVTKYVHNPEMKFADILVPTIDTTRANWILEQMVKIKRPVLLVGESGTSKTATIHNFLKNLNTDTRITLIINFSSRTTSMDLQRNLEASVEKRTKETYGPPMGKRLLVFIDDMNMPTVDNYGTQQPIALLKLLLNRGGIYDRGKELNYKTLKDLGFIAAMGKAGGGRNEVDPRFISLFSVFSIPFPAVESLHLMYGSIIKGHTRLFEDAIQKVCDKVTVCTLELYNNIIKDMPPTPSKFHYIFNLRDLSRVYNGLTLTKPDRFLTVTQFVRVWRNECLRIFHDRLIDETDKALVQSHIKNLIEEHFKSDMEAVMRDPVLFGDYRTALSESEPRVYEDIQDYDASKALFQEILEEYNENKSRMNLVLFDDALEHLTRVHRIIRIDRGHALLVGVGGSGKQSLTKLAAFTAGCEVFEITLSRGYNESNLRDDLKTLYLKLGIENKKMVFLFTDGHVAEEGFLELINNMLTSGIVPALFPDDEKESVLNQLRDEALKMGAGPSKESVWQYFVNKSANNLHIVLGMSPVGDTLRTRCRNFPGLMNNTVIDWFLPWPPQALLAVAQSFLGESPMIPEAHSAEVIAYVCMVHTFVGDYSKLFQQKLRRSNYVTPKNYLDFITTYSNLLEEKDQYILAQCKRLEGGLDKLKEASVMLAELNVKLAEQKVVLAEKSTACEALLDVIATNTTVAEEKKTLAEDKAKEIEEQNKVIAVEKKEAESSLAEALPALEAARNALQDLEKSDVTEIRSFAKPPKQVQVVCECILVLRGYKEISWQSAKGMMSEANFLRSLMEMDCDSINNNQVRTVKGFLKNLQTSFEEMQAISKAGSGMLKFVEAIMGYCEVAREIKPKREKVARLERNFFQSKRELEGIQSELNNIQKELKALGEKYHAAMEEKQLLQEEAELMERRLIAADKLISGLSSENERWTQDLEELKQRRVRLLGDCLISAAFLSYEGAFSWDFRNEMVYQVWVNDVQERGIPLSQPFKLESLLTDEVEISRWGSEGLPPDELSVQNGILTTRGSRFPMCIDPQQQALNWIKKKEENNNLKISSFNDPDFLKQLEMAIKYGLPFLFQDVDEYIDPVIDNVLEKNLKGSEGRQVIMLGDKEVDYDPNFKLYLNTKLANPKYSPSVFGKAMVINYTVTLKGLEDQLLSVIMGFEKKELEEQREHLIQETSDNKKLLKNLGDSLLRELATSTGNMLDNTELVHTLEITKSKASEVSEKLKLAEKTSVDIDELRDGYRPVAKRGAILFFVLTEMALVNSMYQYSLASYLEVFDFSLRKSQPDSILPQRLKNIMSTLTNSVYNYGCTGLFERHKLLFSFNMAIKIGQAEGRAPQEELEFFIKGNLSLEKSKRKKPCDWLSDQGWEDIVKLAELFPEQFGSLPDDVEKNSTDWKSWYDLDGPEQAPFPMKYEENLSAFQRLLLLRCFRIDRVYRAVSDYVTVTMGEKYVQPPVISFGAIYEQSTPFSPIVFILSPGSDPASDIMKLAERSGFGGNKFKFLAMGQGQEKVALQLLEKAVSRGQWLMLQNCHLLVKWLKELEKSLERITKPNPNFRLWITTNPIQDFPIGILQKSLKVVTEPPNGLKLNMRGTYSKISHETLTECPHPAFCSLVYVLAFFHAVVQERRKYGKIGWNVPYDFNESDFLVCMEILNTYLTKAHNQGDSNIPWGSLKYLIGEVMYGGRAIDSFDRRILTVYMDEYLGDFLFYTFQCFHFFSNKDVDYKIPPNGLKNIYVEEIETLPLANTPEVLGLHSNAEIGYYTQAAKDMWTHLIDLQPQTGESGGSISRDEYISQVAQDIQNKLPKVFDMDVLRKKFGMDISPTSVVLLQELERFNKLVVRMQRSLAELQRALAGEVGMSNELDEVARALFNGHIPAIWKKLAPDTLKSLGNWMSHFKRRYEQYSYWVDEGEPKVMWLSGLHIPESYLTALVQAACRKNGWPLDLSTLYTQVTQYRSEEEVTDRPGQGCFVSGLYLEGADWDMEKSCLVKSKPKVLVVELPILRVIPIETRRLRLQNTLRTPVYTTSLRRNAMGVGLVFEADLFTTMHISHWVLQGVCLCLNAD</sequence>
<dbReference type="FunFam" id="3.20.180.20:FF:000001">
    <property type="entry name" value="Dynein axonemal heavy chain 5"/>
    <property type="match status" value="1"/>
</dbReference>
<dbReference type="FunFam" id="1.10.8.710:FF:000002">
    <property type="entry name" value="dynein heavy chain 17, axonemal"/>
    <property type="match status" value="1"/>
</dbReference>
<dbReference type="FunFam" id="1.20.920.30:FF:000007">
    <property type="entry name" value="Dynein axonemal heavy chain 10"/>
    <property type="match status" value="1"/>
</dbReference>
<evidence type="ECO:0000256" key="9">
    <source>
        <dbReference type="ARBA" id="ARBA00023054"/>
    </source>
</evidence>
<evidence type="ECO:0000313" key="16">
    <source>
        <dbReference type="Ensembl" id="ENSSLDP00000032420.1"/>
    </source>
</evidence>
<dbReference type="InterPro" id="IPR013602">
    <property type="entry name" value="Dynein_heavy_linker"/>
</dbReference>
<dbReference type="Proteomes" id="UP000261360">
    <property type="component" value="Unplaced"/>
</dbReference>
<dbReference type="GO" id="GO:0007368">
    <property type="term" value="P:determination of left/right symmetry"/>
    <property type="evidence" value="ECO:0007669"/>
    <property type="project" value="Ensembl"/>
</dbReference>
<feature type="coiled-coil region" evidence="14">
    <location>
        <begin position="3159"/>
        <end position="3249"/>
    </location>
</feature>
<dbReference type="GeneTree" id="ENSGT00940000154642"/>
<dbReference type="InterPro" id="IPR054354">
    <property type="entry name" value="DYNC2H1-like_lid"/>
</dbReference>